<feature type="transmembrane region" description="Helical" evidence="7">
    <location>
        <begin position="242"/>
        <end position="258"/>
    </location>
</feature>
<name>A0A7Y0HDH0_9PROT</name>
<keyword evidence="10" id="KW-1185">Reference proteome</keyword>
<proteinExistence type="inferred from homology"/>
<feature type="domain" description="EamA" evidence="8">
    <location>
        <begin position="33"/>
        <end position="164"/>
    </location>
</feature>
<dbReference type="SUPFAM" id="SSF103481">
    <property type="entry name" value="Multidrug resistance efflux transporter EmrE"/>
    <property type="match status" value="2"/>
</dbReference>
<comment type="similarity">
    <text evidence="2">Belongs to the drug/metabolite transporter (DMT) superfamily. 10 TMS drug/metabolite exporter (DME) (TC 2.A.7.3) family.</text>
</comment>
<gene>
    <name evidence="9" type="ORF">HH303_04915</name>
</gene>
<keyword evidence="5 7" id="KW-0472">Membrane</keyword>
<organism evidence="9 10">
    <name type="scientific">Pacificispira spongiicola</name>
    <dbReference type="NCBI Taxonomy" id="2729598"/>
    <lineage>
        <taxon>Bacteria</taxon>
        <taxon>Pseudomonadati</taxon>
        <taxon>Pseudomonadota</taxon>
        <taxon>Alphaproteobacteria</taxon>
        <taxon>Rhodospirillales</taxon>
        <taxon>Rhodospirillaceae</taxon>
        <taxon>Pacificispira</taxon>
    </lineage>
</organism>
<accession>A0A7Y0HDH0</accession>
<feature type="region of interest" description="Disordered" evidence="6">
    <location>
        <begin position="1"/>
        <end position="27"/>
    </location>
</feature>
<protein>
    <submittedName>
        <fullName evidence="9">DMT family transporter</fullName>
    </submittedName>
</protein>
<feature type="transmembrane region" description="Helical" evidence="7">
    <location>
        <begin position="95"/>
        <end position="114"/>
    </location>
</feature>
<keyword evidence="3 7" id="KW-0812">Transmembrane</keyword>
<keyword evidence="4 7" id="KW-1133">Transmembrane helix</keyword>
<dbReference type="EMBL" id="JABBNT010000001">
    <property type="protein sequence ID" value="NMM43806.1"/>
    <property type="molecule type" value="Genomic_DNA"/>
</dbReference>
<dbReference type="PANTHER" id="PTHR22911:SF6">
    <property type="entry name" value="SOLUTE CARRIER FAMILY 35 MEMBER G1"/>
    <property type="match status" value="1"/>
</dbReference>
<sequence>MTGPHAPNIPTPNPPPDPKPGRARPTTQDVPAKGIGFSILASMLLTASDTIAKLLSGAWPVSEIMVVRGTTILGFLLIVMILRSRLHALRIQNRAVMAIRAAAICLATFLFLNALHRMPIADALSIVFISPVFATLLAVVFLKERVGWRRWTAMGVGFLGVLIALNPGNLLGDRVAPYAVEVALLPLATAFMTASRDVASRRLVSGDDSLGIMFYTVLAVVCFGLVVTPWSEPWQAPAPREVGLVLGTAFFMFGAYFLQIESFRFAPVNLVVPFRYVSLIFAAVLGFLVFGDVPSANMGVGALVIVGSGLYIWWRERRKR</sequence>
<feature type="transmembrane region" description="Helical" evidence="7">
    <location>
        <begin position="212"/>
        <end position="230"/>
    </location>
</feature>
<dbReference type="Proteomes" id="UP000539372">
    <property type="component" value="Unassembled WGS sequence"/>
</dbReference>
<feature type="transmembrane region" description="Helical" evidence="7">
    <location>
        <begin position="296"/>
        <end position="314"/>
    </location>
</feature>
<dbReference type="Gene3D" id="1.10.3730.20">
    <property type="match status" value="1"/>
</dbReference>
<evidence type="ECO:0000256" key="7">
    <source>
        <dbReference type="SAM" id="Phobius"/>
    </source>
</evidence>
<evidence type="ECO:0000256" key="6">
    <source>
        <dbReference type="SAM" id="MobiDB-lite"/>
    </source>
</evidence>
<comment type="subcellular location">
    <subcellularLocation>
        <location evidence="1">Membrane</location>
        <topology evidence="1">Multi-pass membrane protein</topology>
    </subcellularLocation>
</comment>
<dbReference type="InterPro" id="IPR000620">
    <property type="entry name" value="EamA_dom"/>
</dbReference>
<evidence type="ECO:0000256" key="1">
    <source>
        <dbReference type="ARBA" id="ARBA00004141"/>
    </source>
</evidence>
<reference evidence="9 10" key="1">
    <citation type="submission" date="2020-04" db="EMBL/GenBank/DDBJ databases">
        <title>Rhodospirillaceae bacterium KN72 isolated from deep sea.</title>
        <authorList>
            <person name="Zhang D.-C."/>
        </authorList>
    </citation>
    <scope>NUCLEOTIDE SEQUENCE [LARGE SCALE GENOMIC DNA]</scope>
    <source>
        <strain evidence="9 10">KN72</strain>
    </source>
</reference>
<evidence type="ECO:0000256" key="2">
    <source>
        <dbReference type="ARBA" id="ARBA00009853"/>
    </source>
</evidence>
<dbReference type="Pfam" id="PF00892">
    <property type="entry name" value="EamA"/>
    <property type="match status" value="2"/>
</dbReference>
<dbReference type="RefSeq" id="WP_169624050.1">
    <property type="nucleotide sequence ID" value="NZ_JABBNT010000001.1"/>
</dbReference>
<dbReference type="PANTHER" id="PTHR22911">
    <property type="entry name" value="ACYL-MALONYL CONDENSING ENZYME-RELATED"/>
    <property type="match status" value="1"/>
</dbReference>
<evidence type="ECO:0000313" key="10">
    <source>
        <dbReference type="Proteomes" id="UP000539372"/>
    </source>
</evidence>
<evidence type="ECO:0000313" key="9">
    <source>
        <dbReference type="EMBL" id="NMM43806.1"/>
    </source>
</evidence>
<feature type="domain" description="EamA" evidence="8">
    <location>
        <begin position="184"/>
        <end position="308"/>
    </location>
</feature>
<evidence type="ECO:0000256" key="3">
    <source>
        <dbReference type="ARBA" id="ARBA00022692"/>
    </source>
</evidence>
<evidence type="ECO:0000256" key="4">
    <source>
        <dbReference type="ARBA" id="ARBA00022989"/>
    </source>
</evidence>
<comment type="caution">
    <text evidence="9">The sequence shown here is derived from an EMBL/GenBank/DDBJ whole genome shotgun (WGS) entry which is preliminary data.</text>
</comment>
<feature type="transmembrane region" description="Helical" evidence="7">
    <location>
        <begin position="270"/>
        <end position="290"/>
    </location>
</feature>
<feature type="compositionally biased region" description="Pro residues" evidence="6">
    <location>
        <begin position="7"/>
        <end position="18"/>
    </location>
</feature>
<dbReference type="GO" id="GO:0016020">
    <property type="term" value="C:membrane"/>
    <property type="evidence" value="ECO:0007669"/>
    <property type="project" value="UniProtKB-SubCell"/>
</dbReference>
<feature type="transmembrane region" description="Helical" evidence="7">
    <location>
        <begin position="64"/>
        <end position="83"/>
    </location>
</feature>
<evidence type="ECO:0000256" key="5">
    <source>
        <dbReference type="ARBA" id="ARBA00023136"/>
    </source>
</evidence>
<dbReference type="AlphaFoldDB" id="A0A7Y0HDH0"/>
<evidence type="ECO:0000259" key="8">
    <source>
        <dbReference type="Pfam" id="PF00892"/>
    </source>
</evidence>
<feature type="transmembrane region" description="Helical" evidence="7">
    <location>
        <begin position="120"/>
        <end position="142"/>
    </location>
</feature>
<dbReference type="InterPro" id="IPR037185">
    <property type="entry name" value="EmrE-like"/>
</dbReference>